<dbReference type="KEGG" id="rarg:115757165"/>
<dbReference type="Gene3D" id="1.10.8.430">
    <property type="entry name" value="Helical domain of apoptotic protease-activating factors"/>
    <property type="match status" value="1"/>
</dbReference>
<dbReference type="SUPFAM" id="SSF52058">
    <property type="entry name" value="L domain-like"/>
    <property type="match status" value="1"/>
</dbReference>
<dbReference type="SMART" id="SM00255">
    <property type="entry name" value="TIR"/>
    <property type="match status" value="1"/>
</dbReference>
<dbReference type="GO" id="GO:0007165">
    <property type="term" value="P:signal transduction"/>
    <property type="evidence" value="ECO:0007669"/>
    <property type="project" value="InterPro"/>
</dbReference>
<reference evidence="8" key="1">
    <citation type="submission" date="2025-08" db="UniProtKB">
        <authorList>
            <consortium name="RefSeq"/>
        </authorList>
    </citation>
    <scope>IDENTIFICATION</scope>
    <source>
        <tissue evidence="8">Leaf</tissue>
    </source>
</reference>
<dbReference type="Pfam" id="PF00560">
    <property type="entry name" value="LRR_1"/>
    <property type="match status" value="1"/>
</dbReference>
<sequence length="882" mass="99993">MLSHQLFTFVYLGLCAQQEAILLFIFAYQTSMEKGQSLSQANRAMLVAEKKESTEGASSPSPCSPKPTEGGGGRYDVFLSFNGKDTRKEFTDHLYQRLNIAGICVFRDCDSIRKGEEFSPVLLNAIQCSKISIPIISQRYASSKWCLRELVHIMGCKKSKSQTVLPIFYKVDPSDVRHLGGSFGDAFRSRMHRFDEKDINEGQQALKDVSDLHGWKSDEVANGHEGELVELVVETVQRELREDFSLLVPKELVGLDGHLKEIMKRIDIPSGHTRMIGISGMGGIGKTTLAKCIYNQLSNKFDHVSYIPDVRETAHLQKIEYLQSRLIYEILHENIPVSTVDVGTNIIKSRLSGKKVLILLDDIDDDAQLDALAGERNWFASGSIIIVTTRNKTVLDQAKFRVDYEHEMSEIDEENSLVLFNAHAFRMDYRSSDLVGISRDIVATMGGLPLALVVIGSYLYKKPIGIWEELLRKLEEKPYKDVKERLRISYDALEDGHKEIFLDIACFFIGEKKELVMYMWDICGFYPRGGIHELVLRCLIKIGDDGELRMHDQLRDLGRSIVREEPSPEKRSRLWEFEETYDVLNEEKGTEMIQAISLGHHWFDDQKYTKQHFEKLPKLRFLHLSRGALSGDFNKVFSGLRWFRWNVPNSFLSVTNLDLSRLVVLNLSSSGITNDWSGWCSITEAKQLKVLDLSHCWKLRCTPDLSAFPKLEILILKGCYELVQVNPCIGEVRSLVSLDLSRCSHLKVLPREVGELEELKELVLDSSGIIEIPMSIGSLRKLEKLSACNCESLRKIPSSVGNLQKLQHLDIRECAISDLPESICNLSSLQRLGQGGSMELRLVPELPSGLTHLSLSCRGPNLPQLSRLDHLEELDISWKRST</sequence>
<dbReference type="InterPro" id="IPR032675">
    <property type="entry name" value="LRR_dom_sf"/>
</dbReference>
<dbReference type="OrthoDB" id="1901675at2759"/>
<keyword evidence="4" id="KW-0520">NAD</keyword>
<evidence type="ECO:0000313" key="8">
    <source>
        <dbReference type="RefSeq" id="XP_030553142.1"/>
    </source>
</evidence>
<dbReference type="SUPFAM" id="SSF52540">
    <property type="entry name" value="P-loop containing nucleoside triphosphate hydrolases"/>
    <property type="match status" value="1"/>
</dbReference>
<dbReference type="SUPFAM" id="SSF46785">
    <property type="entry name" value="Winged helix' DNA-binding domain"/>
    <property type="match status" value="1"/>
</dbReference>
<evidence type="ECO:0000259" key="6">
    <source>
        <dbReference type="PROSITE" id="PS50104"/>
    </source>
</evidence>
<dbReference type="InterPro" id="IPR044974">
    <property type="entry name" value="Disease_R_plants"/>
</dbReference>
<dbReference type="Proteomes" id="UP000827889">
    <property type="component" value="Chromosome 5"/>
</dbReference>
<dbReference type="InterPro" id="IPR002182">
    <property type="entry name" value="NB-ARC"/>
</dbReference>
<evidence type="ECO:0000313" key="7">
    <source>
        <dbReference type="Proteomes" id="UP000827889"/>
    </source>
</evidence>
<dbReference type="InterPro" id="IPR000157">
    <property type="entry name" value="TIR_dom"/>
</dbReference>
<keyword evidence="1" id="KW-0433">Leucine-rich repeat</keyword>
<dbReference type="Pfam" id="PF23282">
    <property type="entry name" value="WHD_ROQ1"/>
    <property type="match status" value="1"/>
</dbReference>
<dbReference type="Gene3D" id="3.40.50.300">
    <property type="entry name" value="P-loop containing nucleotide triphosphate hydrolases"/>
    <property type="match status" value="1"/>
</dbReference>
<evidence type="ECO:0000256" key="1">
    <source>
        <dbReference type="ARBA" id="ARBA00022614"/>
    </source>
</evidence>
<dbReference type="InterPro" id="IPR042197">
    <property type="entry name" value="Apaf_helical"/>
</dbReference>
<organism evidence="7 8">
    <name type="scientific">Rhodamnia argentea</name>
    <dbReference type="NCBI Taxonomy" id="178133"/>
    <lineage>
        <taxon>Eukaryota</taxon>
        <taxon>Viridiplantae</taxon>
        <taxon>Streptophyta</taxon>
        <taxon>Embryophyta</taxon>
        <taxon>Tracheophyta</taxon>
        <taxon>Spermatophyta</taxon>
        <taxon>Magnoliopsida</taxon>
        <taxon>eudicotyledons</taxon>
        <taxon>Gunneridae</taxon>
        <taxon>Pentapetalae</taxon>
        <taxon>rosids</taxon>
        <taxon>malvids</taxon>
        <taxon>Myrtales</taxon>
        <taxon>Myrtaceae</taxon>
        <taxon>Myrtoideae</taxon>
        <taxon>Myrteae</taxon>
        <taxon>Australasian group</taxon>
        <taxon>Rhodamnia</taxon>
    </lineage>
</organism>
<dbReference type="AlphaFoldDB" id="A0A8B8R3S9"/>
<dbReference type="SUPFAM" id="SSF52200">
    <property type="entry name" value="Toll/Interleukin receptor TIR domain"/>
    <property type="match status" value="1"/>
</dbReference>
<dbReference type="GO" id="GO:0006952">
    <property type="term" value="P:defense response"/>
    <property type="evidence" value="ECO:0007669"/>
    <property type="project" value="UniProtKB-KW"/>
</dbReference>
<dbReference type="PRINTS" id="PR00364">
    <property type="entry name" value="DISEASERSIST"/>
</dbReference>
<evidence type="ECO:0000256" key="4">
    <source>
        <dbReference type="ARBA" id="ARBA00023027"/>
    </source>
</evidence>
<dbReference type="PANTHER" id="PTHR11017">
    <property type="entry name" value="LEUCINE-RICH REPEAT-CONTAINING PROTEIN"/>
    <property type="match status" value="1"/>
</dbReference>
<name>A0A8B8R3S9_9MYRT</name>
<feature type="region of interest" description="Disordered" evidence="5">
    <location>
        <begin position="49"/>
        <end position="71"/>
    </location>
</feature>
<dbReference type="InterPro" id="IPR036390">
    <property type="entry name" value="WH_DNA-bd_sf"/>
</dbReference>
<dbReference type="Gene3D" id="3.80.10.10">
    <property type="entry name" value="Ribonuclease Inhibitor"/>
    <property type="match status" value="1"/>
</dbReference>
<protein>
    <submittedName>
        <fullName evidence="8">Disease resistance protein RUN1</fullName>
    </submittedName>
</protein>
<accession>A0A8B8R3S9</accession>
<dbReference type="InterPro" id="IPR001611">
    <property type="entry name" value="Leu-rich_rpt"/>
</dbReference>
<dbReference type="Gene3D" id="3.40.50.10140">
    <property type="entry name" value="Toll/interleukin-1 receptor homology (TIR) domain"/>
    <property type="match status" value="1"/>
</dbReference>
<dbReference type="PANTHER" id="PTHR11017:SF570">
    <property type="entry name" value="DISEASE RESISTANCE PROTEIN (TIR-NBS CLASS)-RELATED"/>
    <property type="match status" value="1"/>
</dbReference>
<dbReference type="GeneID" id="115757165"/>
<dbReference type="InterPro" id="IPR027417">
    <property type="entry name" value="P-loop_NTPase"/>
</dbReference>
<dbReference type="InterPro" id="IPR035897">
    <property type="entry name" value="Toll_tir_struct_dom_sf"/>
</dbReference>
<evidence type="ECO:0000256" key="2">
    <source>
        <dbReference type="ARBA" id="ARBA00022737"/>
    </source>
</evidence>
<dbReference type="Pfam" id="PF00931">
    <property type="entry name" value="NB-ARC"/>
    <property type="match status" value="1"/>
</dbReference>
<evidence type="ECO:0000256" key="5">
    <source>
        <dbReference type="SAM" id="MobiDB-lite"/>
    </source>
</evidence>
<keyword evidence="3" id="KW-0611">Plant defense</keyword>
<proteinExistence type="predicted"/>
<evidence type="ECO:0000256" key="3">
    <source>
        <dbReference type="ARBA" id="ARBA00022821"/>
    </source>
</evidence>
<dbReference type="Pfam" id="PF01582">
    <property type="entry name" value="TIR"/>
    <property type="match status" value="1"/>
</dbReference>
<feature type="domain" description="TIR" evidence="6">
    <location>
        <begin position="73"/>
        <end position="240"/>
    </location>
</feature>
<keyword evidence="2" id="KW-0677">Repeat</keyword>
<dbReference type="PROSITE" id="PS50104">
    <property type="entry name" value="TIR"/>
    <property type="match status" value="1"/>
</dbReference>
<dbReference type="RefSeq" id="XP_030553142.1">
    <property type="nucleotide sequence ID" value="XM_030697282.2"/>
</dbReference>
<dbReference type="GO" id="GO:0043531">
    <property type="term" value="F:ADP binding"/>
    <property type="evidence" value="ECO:0007669"/>
    <property type="project" value="InterPro"/>
</dbReference>
<keyword evidence="7" id="KW-1185">Reference proteome</keyword>
<gene>
    <name evidence="8" type="primary">LOC115757165</name>
</gene>
<dbReference type="FunFam" id="3.40.50.10140:FF:000007">
    <property type="entry name" value="Disease resistance protein (TIR-NBS-LRR class)"/>
    <property type="match status" value="1"/>
</dbReference>
<dbReference type="InterPro" id="IPR058192">
    <property type="entry name" value="WHD_ROQ1-like"/>
</dbReference>